<reference evidence="9" key="1">
    <citation type="submission" date="2017-01" db="EMBL/GenBank/DDBJ databases">
        <authorList>
            <person name="Varghese N."/>
            <person name="Submissions S."/>
        </authorList>
    </citation>
    <scope>NUCLEOTIDE SEQUENCE [LARGE SCALE GENOMIC DNA]</scope>
    <source>
        <strain evidence="9">DSM 22306</strain>
    </source>
</reference>
<evidence type="ECO:0000256" key="6">
    <source>
        <dbReference type="ARBA" id="ARBA00023136"/>
    </source>
</evidence>
<protein>
    <submittedName>
        <fullName evidence="8">Putative oxidoreductase</fullName>
    </submittedName>
</protein>
<evidence type="ECO:0000256" key="7">
    <source>
        <dbReference type="SAM" id="Phobius"/>
    </source>
</evidence>
<keyword evidence="9" id="KW-1185">Reference proteome</keyword>
<evidence type="ECO:0000256" key="5">
    <source>
        <dbReference type="ARBA" id="ARBA00022989"/>
    </source>
</evidence>
<dbReference type="RefSeq" id="WP_054341331.1">
    <property type="nucleotide sequence ID" value="NZ_FTOE01000004.1"/>
</dbReference>
<sequence length="183" mass="20738">MSIVEKFRQLYVQMGQQLTRFLEPLALLLLRFTVAKVFLDSGLSKWNGFLDFNVGKYDLFMYEFFCPDPVREGALQLCNPETLDYVEGSFVVRMIELLAVFAGIAEVLLPILLIIGLFSRFAALGLMGMVLFIQLAVFPTWDHWINPASWWAVTLLVLIARGPGILSIDRLLGMDAKPVQSFK</sequence>
<gene>
    <name evidence="8" type="ORF">SAMN05421760_104223</name>
</gene>
<proteinExistence type="inferred from homology"/>
<comment type="subcellular location">
    <subcellularLocation>
        <location evidence="1">Cell membrane</location>
        <topology evidence="1">Multi-pass membrane protein</topology>
    </subcellularLocation>
</comment>
<dbReference type="Pfam" id="PF07681">
    <property type="entry name" value="DoxX"/>
    <property type="match status" value="1"/>
</dbReference>
<evidence type="ECO:0000313" key="8">
    <source>
        <dbReference type="EMBL" id="SIS75791.1"/>
    </source>
</evidence>
<name>A0A1N7LQ23_9GAMM</name>
<evidence type="ECO:0000256" key="4">
    <source>
        <dbReference type="ARBA" id="ARBA00022692"/>
    </source>
</evidence>
<dbReference type="PANTHER" id="PTHR33452">
    <property type="entry name" value="OXIDOREDUCTASE CATD-RELATED"/>
    <property type="match status" value="1"/>
</dbReference>
<dbReference type="STRING" id="619304.SAMN05421760_104223"/>
<dbReference type="OrthoDB" id="121744at2"/>
<feature type="transmembrane region" description="Helical" evidence="7">
    <location>
        <begin position="21"/>
        <end position="39"/>
    </location>
</feature>
<dbReference type="InterPro" id="IPR032808">
    <property type="entry name" value="DoxX"/>
</dbReference>
<comment type="similarity">
    <text evidence="2">Belongs to the DoxX family.</text>
</comment>
<evidence type="ECO:0000256" key="2">
    <source>
        <dbReference type="ARBA" id="ARBA00006679"/>
    </source>
</evidence>
<dbReference type="EMBL" id="FTOE01000004">
    <property type="protein sequence ID" value="SIS75791.1"/>
    <property type="molecule type" value="Genomic_DNA"/>
</dbReference>
<evidence type="ECO:0000313" key="9">
    <source>
        <dbReference type="Proteomes" id="UP000185999"/>
    </source>
</evidence>
<dbReference type="GO" id="GO:0005886">
    <property type="term" value="C:plasma membrane"/>
    <property type="evidence" value="ECO:0007669"/>
    <property type="project" value="UniProtKB-SubCell"/>
</dbReference>
<accession>A0A1N7LQ23</accession>
<evidence type="ECO:0000256" key="1">
    <source>
        <dbReference type="ARBA" id="ARBA00004651"/>
    </source>
</evidence>
<keyword evidence="6 7" id="KW-0472">Membrane</keyword>
<dbReference type="Proteomes" id="UP000185999">
    <property type="component" value="Unassembled WGS sequence"/>
</dbReference>
<organism evidence="8 9">
    <name type="scientific">Neptunomonas antarctica</name>
    <dbReference type="NCBI Taxonomy" id="619304"/>
    <lineage>
        <taxon>Bacteria</taxon>
        <taxon>Pseudomonadati</taxon>
        <taxon>Pseudomonadota</taxon>
        <taxon>Gammaproteobacteria</taxon>
        <taxon>Oceanospirillales</taxon>
        <taxon>Oceanospirillaceae</taxon>
        <taxon>Neptunomonas</taxon>
    </lineage>
</organism>
<feature type="transmembrane region" description="Helical" evidence="7">
    <location>
        <begin position="150"/>
        <end position="168"/>
    </location>
</feature>
<dbReference type="PANTHER" id="PTHR33452:SF1">
    <property type="entry name" value="INNER MEMBRANE PROTEIN YPHA-RELATED"/>
    <property type="match status" value="1"/>
</dbReference>
<feature type="transmembrane region" description="Helical" evidence="7">
    <location>
        <begin position="121"/>
        <end position="138"/>
    </location>
</feature>
<keyword evidence="4 7" id="KW-0812">Transmembrane</keyword>
<evidence type="ECO:0000256" key="3">
    <source>
        <dbReference type="ARBA" id="ARBA00022475"/>
    </source>
</evidence>
<dbReference type="AlphaFoldDB" id="A0A1N7LQ23"/>
<keyword evidence="5 7" id="KW-1133">Transmembrane helix</keyword>
<keyword evidence="3" id="KW-1003">Cell membrane</keyword>
<dbReference type="InterPro" id="IPR051907">
    <property type="entry name" value="DoxX-like_oxidoreductase"/>
</dbReference>
<feature type="transmembrane region" description="Helical" evidence="7">
    <location>
        <begin position="90"/>
        <end position="114"/>
    </location>
</feature>